<feature type="compositionally biased region" description="Low complexity" evidence="1">
    <location>
        <begin position="43"/>
        <end position="54"/>
    </location>
</feature>
<dbReference type="Proteomes" id="UP001049176">
    <property type="component" value="Chromosome 1"/>
</dbReference>
<feature type="compositionally biased region" description="Basic and acidic residues" evidence="1">
    <location>
        <begin position="1"/>
        <end position="17"/>
    </location>
</feature>
<feature type="compositionally biased region" description="Polar residues" evidence="1">
    <location>
        <begin position="55"/>
        <end position="66"/>
    </location>
</feature>
<organism evidence="2 3">
    <name type="scientific">Marasmius oreades</name>
    <name type="common">fairy-ring Marasmius</name>
    <dbReference type="NCBI Taxonomy" id="181124"/>
    <lineage>
        <taxon>Eukaryota</taxon>
        <taxon>Fungi</taxon>
        <taxon>Dikarya</taxon>
        <taxon>Basidiomycota</taxon>
        <taxon>Agaricomycotina</taxon>
        <taxon>Agaricomycetes</taxon>
        <taxon>Agaricomycetidae</taxon>
        <taxon>Agaricales</taxon>
        <taxon>Marasmiineae</taxon>
        <taxon>Marasmiaceae</taxon>
        <taxon>Marasmius</taxon>
    </lineage>
</organism>
<sequence>MDSNTIEEKDNGSDMGDHSLLPPRRRNRGGTVPPLEESITQPSTASSSSLSDSSFPFNVSDSSQPNIIYRDSQEPPPSAGFVPPPSAIQKDDAMPSLYSLQSFGIPYSMQFPIGVQSASVYQPSLPSFVGNAPDQERFLMALADVLRHNLGSMQPNIEIPAPSTSVQSRTSTPIHSPDSPRGKMSCISRSPSPSVSLGSSSSSTPPDARNSLPVIISTPSDPSRIFESEDGSPLSFFVQIDMTNRGAIVSKIKTHGGIIKPNQADADYSILQSKSKIYKPLLESCVTANKLAVSMSFVHDCVEHGVLFDHTSFLLQRLPRRGRGKEKKGPTTCFQSSKSPTPGSYMKSSRSSVPPKSSSHSRLSARSQSSVLSLSAARFKSQNRPESPINPRSVVPSASRPQPRELSEAQEEQPVRIKKKKKITRGDQDKKEKSTKVKNASHKDEDEKAKHEEKKKLMKVADTNTKRTQSDLTHQSCERSPSPPPVHTRVQRADGKYQYPPIEKEYVLRYVQVLFGQDYEMGITTLAQKMHDKMPHHTFNSWLTTLNSGPMRLEIDATRKRAGILYRKNLHSGAQASAQSQGKARSGDAEIQRASKRRKTDEITTDDSVSEAQIQDDMKVLANFLMSRQSQVSDDEQDEKAFWALLTSQARCKTALSWKEFNQKHHHQILAKCESIAQSGDSLGQSIS</sequence>
<dbReference type="SUPFAM" id="SSF52113">
    <property type="entry name" value="BRCT domain"/>
    <property type="match status" value="1"/>
</dbReference>
<dbReference type="EMBL" id="CM032181">
    <property type="protein sequence ID" value="KAG7099124.1"/>
    <property type="molecule type" value="Genomic_DNA"/>
</dbReference>
<gene>
    <name evidence="2" type="ORF">E1B28_000997</name>
</gene>
<evidence type="ECO:0008006" key="4">
    <source>
        <dbReference type="Google" id="ProtNLM"/>
    </source>
</evidence>
<evidence type="ECO:0000256" key="1">
    <source>
        <dbReference type="SAM" id="MobiDB-lite"/>
    </source>
</evidence>
<protein>
    <recommendedName>
        <fullName evidence="4">BRCT domain-containing protein</fullName>
    </recommendedName>
</protein>
<dbReference type="AlphaFoldDB" id="A0A9P7V2L0"/>
<keyword evidence="3" id="KW-1185">Reference proteome</keyword>
<feature type="compositionally biased region" description="Basic and acidic residues" evidence="1">
    <location>
        <begin position="424"/>
        <end position="455"/>
    </location>
</feature>
<feature type="compositionally biased region" description="Polar residues" evidence="1">
    <location>
        <begin position="470"/>
        <end position="479"/>
    </location>
</feature>
<feature type="compositionally biased region" description="Polar residues" evidence="1">
    <location>
        <begin position="332"/>
        <end position="342"/>
    </location>
</feature>
<comment type="caution">
    <text evidence="2">The sequence shown here is derived from an EMBL/GenBank/DDBJ whole genome shotgun (WGS) entry which is preliminary data.</text>
</comment>
<proteinExistence type="predicted"/>
<dbReference type="OrthoDB" id="426865at2759"/>
<feature type="region of interest" description="Disordered" evidence="1">
    <location>
        <begin position="319"/>
        <end position="490"/>
    </location>
</feature>
<name>A0A9P7V2L0_9AGAR</name>
<dbReference type="InterPro" id="IPR036420">
    <property type="entry name" value="BRCT_dom_sf"/>
</dbReference>
<feature type="compositionally biased region" description="Low complexity" evidence="1">
    <location>
        <begin position="347"/>
        <end position="377"/>
    </location>
</feature>
<feature type="region of interest" description="Disordered" evidence="1">
    <location>
        <begin position="154"/>
        <end position="215"/>
    </location>
</feature>
<dbReference type="GeneID" id="66070073"/>
<feature type="region of interest" description="Disordered" evidence="1">
    <location>
        <begin position="1"/>
        <end position="81"/>
    </location>
</feature>
<evidence type="ECO:0000313" key="2">
    <source>
        <dbReference type="EMBL" id="KAG7099124.1"/>
    </source>
</evidence>
<feature type="compositionally biased region" description="Polar residues" evidence="1">
    <location>
        <begin position="162"/>
        <end position="174"/>
    </location>
</feature>
<feature type="compositionally biased region" description="Low complexity" evidence="1">
    <location>
        <begin position="185"/>
        <end position="206"/>
    </location>
</feature>
<evidence type="ECO:0000313" key="3">
    <source>
        <dbReference type="Proteomes" id="UP001049176"/>
    </source>
</evidence>
<feature type="region of interest" description="Disordered" evidence="1">
    <location>
        <begin position="572"/>
        <end position="610"/>
    </location>
</feature>
<feature type="compositionally biased region" description="Low complexity" evidence="1">
    <location>
        <begin position="572"/>
        <end position="584"/>
    </location>
</feature>
<accession>A0A9P7V2L0</accession>
<dbReference type="KEGG" id="more:E1B28_000997"/>
<dbReference type="RefSeq" id="XP_043015594.1">
    <property type="nucleotide sequence ID" value="XM_043146889.1"/>
</dbReference>
<reference evidence="2" key="1">
    <citation type="journal article" date="2021" name="Genome Biol. Evol.">
        <title>The assembled and annotated genome of the fairy-ring fungus Marasmius oreades.</title>
        <authorList>
            <person name="Hiltunen M."/>
            <person name="Ament-Velasquez S.L."/>
            <person name="Johannesson H."/>
        </authorList>
    </citation>
    <scope>NUCLEOTIDE SEQUENCE</scope>
    <source>
        <strain evidence="2">03SP1</strain>
    </source>
</reference>